<organism evidence="8 9">
    <name type="scientific">Pseudoalteromonas luteoviolacea (strain 2ta16)</name>
    <dbReference type="NCBI Taxonomy" id="1353533"/>
    <lineage>
        <taxon>Bacteria</taxon>
        <taxon>Pseudomonadati</taxon>
        <taxon>Pseudomonadota</taxon>
        <taxon>Gammaproteobacteria</taxon>
        <taxon>Alteromonadales</taxon>
        <taxon>Pseudoalteromonadaceae</taxon>
        <taxon>Pseudoalteromonas</taxon>
    </lineage>
</organism>
<keyword evidence="3 4" id="KW-0408">Iron</keyword>
<dbReference type="PATRIC" id="fig|1353533.3.peg.1916"/>
<name>V4H8E5_PSEL2</name>
<protein>
    <submittedName>
        <fullName evidence="8">Putative thiol oxidoreductase</fullName>
    </submittedName>
</protein>
<dbReference type="GO" id="GO:0004130">
    <property type="term" value="F:cytochrome-c peroxidase activity"/>
    <property type="evidence" value="ECO:0007669"/>
    <property type="project" value="TreeGrafter"/>
</dbReference>
<dbReference type="PANTHER" id="PTHR30600">
    <property type="entry name" value="CYTOCHROME C PEROXIDASE-RELATED"/>
    <property type="match status" value="1"/>
</dbReference>
<evidence type="ECO:0000256" key="6">
    <source>
        <dbReference type="SAM" id="SignalP"/>
    </source>
</evidence>
<dbReference type="GO" id="GO:0009055">
    <property type="term" value="F:electron transfer activity"/>
    <property type="evidence" value="ECO:0007669"/>
    <property type="project" value="InterPro"/>
</dbReference>
<feature type="chain" id="PRO_5004718632" evidence="6">
    <location>
        <begin position="21"/>
        <end position="593"/>
    </location>
</feature>
<proteinExistence type="predicted"/>
<dbReference type="InterPro" id="IPR010538">
    <property type="entry name" value="DHOR"/>
</dbReference>
<dbReference type="GO" id="GO:0020037">
    <property type="term" value="F:heme binding"/>
    <property type="evidence" value="ECO:0007669"/>
    <property type="project" value="InterPro"/>
</dbReference>
<evidence type="ECO:0000313" key="9">
    <source>
        <dbReference type="Proteomes" id="UP000017820"/>
    </source>
</evidence>
<dbReference type="Pfam" id="PF06537">
    <property type="entry name" value="DHOR"/>
    <property type="match status" value="2"/>
</dbReference>
<evidence type="ECO:0000313" key="8">
    <source>
        <dbReference type="EMBL" id="ESP93761.1"/>
    </source>
</evidence>
<evidence type="ECO:0000259" key="7">
    <source>
        <dbReference type="PROSITE" id="PS51007"/>
    </source>
</evidence>
<sequence>MNYKITKLILVLLFSNSVLVGCGGGSDGASQNQPSPQQPTDGNVTPPQPDDGNNNEPEPDDGNEDPDNTDDQSPSNLAFDVDPKDGLEPLLTDTPDKSEHLSAGAATSFTLNEDAFGEAIPSIEANFSLDSNFKAGDHIFRKNHEGQGPLFNNESCQGCHIRDGRGELPQSTEDSMLSMFFRIGDSQGNLDPIYGDQIQVFGTIDGLSSSAKAKFNGAIDDALAYGEAHTWVEYELISGTFSDGEAYELRKPINKARDLSYGPFMEGVQFSARVTPHVFGSGLIESIPESAILAYADENDENKDGISGRAAFTEHPTTGEKLLARFGYKAVTGSVLQQASGAYRGDMGVTNSLVPEEVCTNQQVACLTQAEKEQKQHHQGVDLGNLDLALVEFYNRTLAVPVRRGFDADNNTWSADVLKGRAMFFSANCHSCHVPRHKTGEAQGSILGDVDILGLSDTRTNITALENLVIYPYTDLLLHDMGGQCEMKRELQSGEACDDLTSNSCLYVQRCEGLADGRPEGEASGSEWKTPALWGLGLVQTVNPRATFLHDGRARTISEAILWHGGEAQQAQQNFVNMTKSDRQALIKFLESL</sequence>
<keyword evidence="1 4" id="KW-0349">Heme</keyword>
<evidence type="ECO:0000256" key="5">
    <source>
        <dbReference type="SAM" id="MobiDB-lite"/>
    </source>
</evidence>
<dbReference type="SUPFAM" id="SSF46626">
    <property type="entry name" value="Cytochrome c"/>
    <property type="match status" value="1"/>
</dbReference>
<dbReference type="InterPro" id="IPR009056">
    <property type="entry name" value="Cyt_c-like_dom"/>
</dbReference>
<keyword evidence="6" id="KW-0732">Signal</keyword>
<dbReference type="Proteomes" id="UP000017820">
    <property type="component" value="Unassembled WGS sequence"/>
</dbReference>
<dbReference type="PROSITE" id="PS51007">
    <property type="entry name" value="CYTC"/>
    <property type="match status" value="1"/>
</dbReference>
<evidence type="ECO:0000256" key="2">
    <source>
        <dbReference type="ARBA" id="ARBA00022723"/>
    </source>
</evidence>
<dbReference type="RefSeq" id="WP_023398846.1">
    <property type="nucleotide sequence ID" value="NZ_AUSV01000032.1"/>
</dbReference>
<dbReference type="EMBL" id="AUSV01000032">
    <property type="protein sequence ID" value="ESP93761.1"/>
    <property type="molecule type" value="Genomic_DNA"/>
</dbReference>
<dbReference type="InterPro" id="IPR051395">
    <property type="entry name" value="Cytochrome_c_Peroxidase/MauG"/>
</dbReference>
<feature type="signal peptide" evidence="6">
    <location>
        <begin position="1"/>
        <end position="20"/>
    </location>
</feature>
<feature type="compositionally biased region" description="Polar residues" evidence="5">
    <location>
        <begin position="28"/>
        <end position="45"/>
    </location>
</feature>
<evidence type="ECO:0000256" key="4">
    <source>
        <dbReference type="PROSITE-ProRule" id="PRU00433"/>
    </source>
</evidence>
<feature type="domain" description="Cytochrome c" evidence="7">
    <location>
        <begin position="415"/>
        <end position="593"/>
    </location>
</feature>
<evidence type="ECO:0000256" key="3">
    <source>
        <dbReference type="ARBA" id="ARBA00023004"/>
    </source>
</evidence>
<feature type="region of interest" description="Disordered" evidence="5">
    <location>
        <begin position="25"/>
        <end position="99"/>
    </location>
</feature>
<accession>V4H8E5</accession>
<reference evidence="8 9" key="1">
    <citation type="submission" date="2013-07" db="EMBL/GenBank/DDBJ databases">
        <title>Draft genome sequence of Pseudoalteromonas luteoviolacea 2ta16.</title>
        <authorList>
            <person name="Allen E.E."/>
            <person name="Azam F."/>
            <person name="Podell S."/>
        </authorList>
    </citation>
    <scope>NUCLEOTIDE SEQUENCE [LARGE SCALE GENOMIC DNA]</scope>
    <source>
        <strain evidence="8 9">2ta16</strain>
    </source>
</reference>
<dbReference type="PIRSF" id="PIRSF028099">
    <property type="entry name" value="DUF1111"/>
    <property type="match status" value="1"/>
</dbReference>
<comment type="caution">
    <text evidence="8">The sequence shown here is derived from an EMBL/GenBank/DDBJ whole genome shotgun (WGS) entry which is preliminary data.</text>
</comment>
<feature type="compositionally biased region" description="Acidic residues" evidence="5">
    <location>
        <begin position="57"/>
        <end position="70"/>
    </location>
</feature>
<keyword evidence="2 4" id="KW-0479">Metal-binding</keyword>
<dbReference type="AlphaFoldDB" id="V4H8E5"/>
<dbReference type="PROSITE" id="PS51257">
    <property type="entry name" value="PROKAR_LIPOPROTEIN"/>
    <property type="match status" value="1"/>
</dbReference>
<dbReference type="Gene3D" id="1.10.760.10">
    <property type="entry name" value="Cytochrome c-like domain"/>
    <property type="match status" value="1"/>
</dbReference>
<evidence type="ECO:0000256" key="1">
    <source>
        <dbReference type="ARBA" id="ARBA00022617"/>
    </source>
</evidence>
<gene>
    <name evidence="8" type="ORF">PL2TA16_02965</name>
</gene>
<dbReference type="GO" id="GO:0046872">
    <property type="term" value="F:metal ion binding"/>
    <property type="evidence" value="ECO:0007669"/>
    <property type="project" value="UniProtKB-KW"/>
</dbReference>
<dbReference type="InterPro" id="IPR036909">
    <property type="entry name" value="Cyt_c-like_dom_sf"/>
</dbReference>
<dbReference type="PANTHER" id="PTHR30600:SF4">
    <property type="entry name" value="CYTOCHROME C DOMAIN-CONTAINING PROTEIN"/>
    <property type="match status" value="1"/>
</dbReference>